<evidence type="ECO:0000313" key="5">
    <source>
        <dbReference type="EMBL" id="KAE9304181.1"/>
    </source>
</evidence>
<dbReference type="InterPro" id="IPR000169">
    <property type="entry name" value="Pept_cys_AS"/>
</dbReference>
<sequence>MAAASGSLGLLPPGSKMQLTRKFARFQQHRLPSLLLVAMKIALLLAVAALVALTHAAVPAVPTDRMAQFLQDKSSLEYELSKWKQSDAGEFAKQHGFIPSTSTKAAGGAEDEELRRFFLTKLLVEEARATNPEAVFSTDTPFTLMTEDEFVQFVGASYQRGSGLLTAASSGAAVFSNSTEAPSTEKDWTKSGCVAGVKNQGQCGSCWAFAAIAALESAVCLSGGPLTLLSEQQLLDCDTASGACQGGFPGDALEFIQRAGGVCTEDDYPYVSGDSGDHGTCQTSSCKPEAVTIRKVVSVPETESGLVEAISGRPVAVGVAAGNPTWKQYKGGVVSSCTSTDLDHAVLAVGYGGGSDGSSPFFKIKNSWGTQWGEAGFIRLKRGAGTGSGGTCGVIGPKSVYPQL</sequence>
<evidence type="ECO:0000313" key="4">
    <source>
        <dbReference type="EMBL" id="KAE8990470.1"/>
    </source>
</evidence>
<dbReference type="OrthoDB" id="10253408at2759"/>
<dbReference type="SUPFAM" id="SSF54001">
    <property type="entry name" value="Cysteine proteinases"/>
    <property type="match status" value="1"/>
</dbReference>
<evidence type="ECO:0000256" key="2">
    <source>
        <dbReference type="ARBA" id="ARBA00023145"/>
    </source>
</evidence>
<evidence type="ECO:0000313" key="7">
    <source>
        <dbReference type="Proteomes" id="UP000435112"/>
    </source>
</evidence>
<proteinExistence type="inferred from homology"/>
<dbReference type="PROSITE" id="PS00639">
    <property type="entry name" value="THIOL_PROTEASE_HIS"/>
    <property type="match status" value="1"/>
</dbReference>
<dbReference type="PRINTS" id="PR00705">
    <property type="entry name" value="PAPAIN"/>
</dbReference>
<organism evidence="4 7">
    <name type="scientific">Phytophthora rubi</name>
    <dbReference type="NCBI Taxonomy" id="129364"/>
    <lineage>
        <taxon>Eukaryota</taxon>
        <taxon>Sar</taxon>
        <taxon>Stramenopiles</taxon>
        <taxon>Oomycota</taxon>
        <taxon>Peronosporomycetes</taxon>
        <taxon>Peronosporales</taxon>
        <taxon>Peronosporaceae</taxon>
        <taxon>Phytophthora</taxon>
    </lineage>
</organism>
<dbReference type="EMBL" id="QXFT01002087">
    <property type="protein sequence ID" value="KAE9304181.1"/>
    <property type="molecule type" value="Genomic_DNA"/>
</dbReference>
<dbReference type="Proteomes" id="UP000434957">
    <property type="component" value="Unassembled WGS sequence"/>
</dbReference>
<dbReference type="Gene3D" id="3.90.70.10">
    <property type="entry name" value="Cysteine proteinases"/>
    <property type="match status" value="1"/>
</dbReference>
<dbReference type="GO" id="GO:0008234">
    <property type="term" value="F:cysteine-type peptidase activity"/>
    <property type="evidence" value="ECO:0007669"/>
    <property type="project" value="InterPro"/>
</dbReference>
<dbReference type="InterPro" id="IPR025660">
    <property type="entry name" value="Pept_his_AS"/>
</dbReference>
<dbReference type="Proteomes" id="UP000435112">
    <property type="component" value="Unassembled WGS sequence"/>
</dbReference>
<dbReference type="AlphaFoldDB" id="A0A6A3J723"/>
<dbReference type="Pfam" id="PF00112">
    <property type="entry name" value="Peptidase_C1"/>
    <property type="match status" value="1"/>
</dbReference>
<comment type="similarity">
    <text evidence="1">Belongs to the peptidase C1 family.</text>
</comment>
<dbReference type="InterPro" id="IPR013128">
    <property type="entry name" value="Peptidase_C1A"/>
</dbReference>
<dbReference type="InterPro" id="IPR000668">
    <property type="entry name" value="Peptidase_C1A_C"/>
</dbReference>
<gene>
    <name evidence="4" type="ORF">PR002_g21143</name>
    <name evidence="5" type="ORF">PR003_g21811</name>
</gene>
<dbReference type="PANTHER" id="PTHR12411">
    <property type="entry name" value="CYSTEINE PROTEASE FAMILY C1-RELATED"/>
    <property type="match status" value="1"/>
</dbReference>
<dbReference type="GO" id="GO:0006508">
    <property type="term" value="P:proteolysis"/>
    <property type="evidence" value="ECO:0007669"/>
    <property type="project" value="InterPro"/>
</dbReference>
<keyword evidence="2" id="KW-0865">Zymogen</keyword>
<comment type="caution">
    <text evidence="4">The sequence shown here is derived from an EMBL/GenBank/DDBJ whole genome shotgun (WGS) entry which is preliminary data.</text>
</comment>
<dbReference type="CDD" id="cd02248">
    <property type="entry name" value="Peptidase_C1A"/>
    <property type="match status" value="1"/>
</dbReference>
<protein>
    <recommendedName>
        <fullName evidence="3">Peptidase C1A papain C-terminal domain-containing protein</fullName>
    </recommendedName>
</protein>
<dbReference type="InterPro" id="IPR038765">
    <property type="entry name" value="Papain-like_cys_pep_sf"/>
</dbReference>
<keyword evidence="6" id="KW-1185">Reference proteome</keyword>
<reference evidence="4 7" key="1">
    <citation type="submission" date="2018-09" db="EMBL/GenBank/DDBJ databases">
        <title>Genomic investigation of the strawberry pathogen Phytophthora fragariae indicates pathogenicity is determined by transcriptional variation in three key races.</title>
        <authorList>
            <person name="Adams T.M."/>
            <person name="Armitage A.D."/>
            <person name="Sobczyk M.K."/>
            <person name="Bates H.J."/>
            <person name="Dunwell J.M."/>
            <person name="Nellist C.F."/>
            <person name="Harrison R.J."/>
        </authorList>
    </citation>
    <scope>NUCLEOTIDE SEQUENCE [LARGE SCALE GENOMIC DNA]</scope>
    <source>
        <strain evidence="4 7">SCRP324</strain>
        <strain evidence="5 6">SCRP333</strain>
    </source>
</reference>
<feature type="domain" description="Peptidase C1A papain C-terminal" evidence="3">
    <location>
        <begin position="182"/>
        <end position="403"/>
    </location>
</feature>
<dbReference type="PROSITE" id="PS00139">
    <property type="entry name" value="THIOL_PROTEASE_CYS"/>
    <property type="match status" value="1"/>
</dbReference>
<dbReference type="SMART" id="SM00645">
    <property type="entry name" value="Pept_C1"/>
    <property type="match status" value="1"/>
</dbReference>
<evidence type="ECO:0000256" key="1">
    <source>
        <dbReference type="ARBA" id="ARBA00008455"/>
    </source>
</evidence>
<name>A0A6A3J723_9STRA</name>
<accession>A0A6A3J723</accession>
<dbReference type="EMBL" id="QXFU01002098">
    <property type="protein sequence ID" value="KAE8990470.1"/>
    <property type="molecule type" value="Genomic_DNA"/>
</dbReference>
<evidence type="ECO:0000259" key="3">
    <source>
        <dbReference type="SMART" id="SM00645"/>
    </source>
</evidence>
<evidence type="ECO:0000313" key="6">
    <source>
        <dbReference type="Proteomes" id="UP000434957"/>
    </source>
</evidence>
<dbReference type="InterPro" id="IPR039417">
    <property type="entry name" value="Peptidase_C1A_papain-like"/>
</dbReference>